<evidence type="ECO:0000313" key="3">
    <source>
        <dbReference type="Proteomes" id="UP001059617"/>
    </source>
</evidence>
<proteinExistence type="predicted"/>
<reference evidence="2" key="1">
    <citation type="submission" date="2021-04" db="EMBL/GenBank/DDBJ databases">
        <authorList>
            <person name="Hartkoorn R.C."/>
            <person name="Beaudoing E."/>
            <person name="Hot D."/>
        </authorList>
    </citation>
    <scope>NUCLEOTIDE SEQUENCE</scope>
    <source>
        <strain evidence="2">NRRL B-16292</strain>
    </source>
</reference>
<gene>
    <name evidence="2" type="ORF">Dfulv_00490</name>
</gene>
<sequence length="79" mass="8277">MATPTGRSASMLLAVATAALGVLLTVSAWNAWDPLPPAGPPLSDSDRTYEMLLGLCGLVMTVGGIWAAGRIGRRALRRR</sequence>
<protein>
    <submittedName>
        <fullName evidence="2">Uncharacterized protein</fullName>
    </submittedName>
</protein>
<feature type="transmembrane region" description="Helical" evidence="1">
    <location>
        <begin position="52"/>
        <end position="69"/>
    </location>
</feature>
<organism evidence="2 3">
    <name type="scientific">Dactylosporangium fulvum</name>
    <dbReference type="NCBI Taxonomy" id="53359"/>
    <lineage>
        <taxon>Bacteria</taxon>
        <taxon>Bacillati</taxon>
        <taxon>Actinomycetota</taxon>
        <taxon>Actinomycetes</taxon>
        <taxon>Micromonosporales</taxon>
        <taxon>Micromonosporaceae</taxon>
        <taxon>Dactylosporangium</taxon>
    </lineage>
</organism>
<keyword evidence="1" id="KW-1133">Transmembrane helix</keyword>
<evidence type="ECO:0000313" key="2">
    <source>
        <dbReference type="EMBL" id="UWP82834.1"/>
    </source>
</evidence>
<name>A0ABY5W0P0_9ACTN</name>
<keyword evidence="1" id="KW-0812">Transmembrane</keyword>
<dbReference type="RefSeq" id="WP_259860608.1">
    <property type="nucleotide sequence ID" value="NZ_BAAAST010000082.1"/>
</dbReference>
<accession>A0ABY5W0P0</accession>
<keyword evidence="1" id="KW-0472">Membrane</keyword>
<reference evidence="2" key="2">
    <citation type="submission" date="2022-09" db="EMBL/GenBank/DDBJ databases">
        <title>Biosynthetic gene clusters of Dactylosporangioum fulvum.</title>
        <authorList>
            <person name="Caradec T."/>
        </authorList>
    </citation>
    <scope>NUCLEOTIDE SEQUENCE</scope>
    <source>
        <strain evidence="2">NRRL B-16292</strain>
    </source>
</reference>
<keyword evidence="3" id="KW-1185">Reference proteome</keyword>
<dbReference type="Proteomes" id="UP001059617">
    <property type="component" value="Chromosome"/>
</dbReference>
<dbReference type="EMBL" id="CP073720">
    <property type="protein sequence ID" value="UWP82834.1"/>
    <property type="molecule type" value="Genomic_DNA"/>
</dbReference>
<evidence type="ECO:0000256" key="1">
    <source>
        <dbReference type="SAM" id="Phobius"/>
    </source>
</evidence>